<evidence type="ECO:0000259" key="2">
    <source>
        <dbReference type="Pfam" id="PF14086"/>
    </source>
</evidence>
<proteinExistence type="predicted"/>
<sequence>MKIMWLSLLLAILLSSCKAVKPYEQQYVSDPEMQMQNDTGKNFNLYVQSIREGATPAGSAKGSGGCGCN</sequence>
<reference evidence="4" key="1">
    <citation type="journal article" date="2019" name="Int. J. Syst. Evol. Microbiol.">
        <title>The Global Catalogue of Microorganisms (GCM) 10K type strain sequencing project: providing services to taxonomists for standard genome sequencing and annotation.</title>
        <authorList>
            <consortium name="The Broad Institute Genomics Platform"/>
            <consortium name="The Broad Institute Genome Sequencing Center for Infectious Disease"/>
            <person name="Wu L."/>
            <person name="Ma J."/>
        </authorList>
    </citation>
    <scope>NUCLEOTIDE SEQUENCE [LARGE SCALE GENOMIC DNA]</scope>
    <source>
        <strain evidence="4">KCTC 42398</strain>
    </source>
</reference>
<evidence type="ECO:0000256" key="1">
    <source>
        <dbReference type="SAM" id="SignalP"/>
    </source>
</evidence>
<dbReference type="Pfam" id="PF14086">
    <property type="entry name" value="DUF4266"/>
    <property type="match status" value="1"/>
</dbReference>
<accession>A0ABW5TE31</accession>
<comment type="caution">
    <text evidence="3">The sequence shown here is derived from an EMBL/GenBank/DDBJ whole genome shotgun (WGS) entry which is preliminary data.</text>
</comment>
<dbReference type="RefSeq" id="WP_380291968.1">
    <property type="nucleotide sequence ID" value="NZ_JBHULY010000025.1"/>
</dbReference>
<keyword evidence="1" id="KW-0732">Signal</keyword>
<feature type="signal peptide" evidence="1">
    <location>
        <begin position="1"/>
        <end position="21"/>
    </location>
</feature>
<name>A0ABW5TE31_9FLAO</name>
<dbReference type="Proteomes" id="UP001597476">
    <property type="component" value="Unassembled WGS sequence"/>
</dbReference>
<dbReference type="InterPro" id="IPR025362">
    <property type="entry name" value="DUF4266"/>
</dbReference>
<dbReference type="PROSITE" id="PS51257">
    <property type="entry name" value="PROKAR_LIPOPROTEIN"/>
    <property type="match status" value="1"/>
</dbReference>
<keyword evidence="4" id="KW-1185">Reference proteome</keyword>
<gene>
    <name evidence="3" type="ORF">ACFSR8_11000</name>
</gene>
<dbReference type="EMBL" id="JBHULY010000025">
    <property type="protein sequence ID" value="MFD2726740.1"/>
    <property type="molecule type" value="Genomic_DNA"/>
</dbReference>
<evidence type="ECO:0000313" key="4">
    <source>
        <dbReference type="Proteomes" id="UP001597476"/>
    </source>
</evidence>
<protein>
    <submittedName>
        <fullName evidence="3">DUF4266 domain-containing protein</fullName>
    </submittedName>
</protein>
<organism evidence="3 4">
    <name type="scientific">Hyunsoonleella rubra</name>
    <dbReference type="NCBI Taxonomy" id="1737062"/>
    <lineage>
        <taxon>Bacteria</taxon>
        <taxon>Pseudomonadati</taxon>
        <taxon>Bacteroidota</taxon>
        <taxon>Flavobacteriia</taxon>
        <taxon>Flavobacteriales</taxon>
        <taxon>Flavobacteriaceae</taxon>
    </lineage>
</organism>
<feature type="chain" id="PRO_5047227440" evidence="1">
    <location>
        <begin position="22"/>
        <end position="69"/>
    </location>
</feature>
<feature type="domain" description="DUF4266" evidence="2">
    <location>
        <begin position="20"/>
        <end position="69"/>
    </location>
</feature>
<evidence type="ECO:0000313" key="3">
    <source>
        <dbReference type="EMBL" id="MFD2726740.1"/>
    </source>
</evidence>